<dbReference type="PROSITE" id="PS51295">
    <property type="entry name" value="CRM"/>
    <property type="match status" value="1"/>
</dbReference>
<dbReference type="RefSeq" id="WP_148690781.1">
    <property type="nucleotide sequence ID" value="NZ_CP020477.1"/>
</dbReference>
<dbReference type="SUPFAM" id="SSF75471">
    <property type="entry name" value="YhbY-like"/>
    <property type="match status" value="1"/>
</dbReference>
<organism evidence="4 5">
    <name type="scientific">Acidianus manzaensis</name>
    <dbReference type="NCBI Taxonomy" id="282676"/>
    <lineage>
        <taxon>Archaea</taxon>
        <taxon>Thermoproteota</taxon>
        <taxon>Thermoprotei</taxon>
        <taxon>Sulfolobales</taxon>
        <taxon>Sulfolobaceae</taxon>
        <taxon>Acidianus</taxon>
    </lineage>
</organism>
<dbReference type="Pfam" id="PF01985">
    <property type="entry name" value="CRS1_YhbY"/>
    <property type="match status" value="1"/>
</dbReference>
<dbReference type="GeneID" id="41589772"/>
<dbReference type="InterPro" id="IPR035920">
    <property type="entry name" value="YhbY-like_sf"/>
</dbReference>
<accession>A0A1W6JXM5</accession>
<dbReference type="InterPro" id="IPR051925">
    <property type="entry name" value="RNA-binding_domain"/>
</dbReference>
<keyword evidence="5" id="KW-1185">Reference proteome</keyword>
<dbReference type="Gene3D" id="3.30.110.60">
    <property type="entry name" value="YhbY-like"/>
    <property type="match status" value="1"/>
</dbReference>
<evidence type="ECO:0000313" key="4">
    <source>
        <dbReference type="EMBL" id="ARM75026.1"/>
    </source>
</evidence>
<keyword evidence="1 2" id="KW-0694">RNA-binding</keyword>
<dbReference type="STRING" id="282676.B6F84_02595"/>
<protein>
    <submittedName>
        <fullName evidence="4">RNA-binding protein</fullName>
    </submittedName>
</protein>
<feature type="domain" description="CRM" evidence="3">
    <location>
        <begin position="1"/>
        <end position="81"/>
    </location>
</feature>
<evidence type="ECO:0000259" key="3">
    <source>
        <dbReference type="PROSITE" id="PS51295"/>
    </source>
</evidence>
<dbReference type="PANTHER" id="PTHR40065:SF3">
    <property type="entry name" value="RNA-BINDING PROTEIN YHBY"/>
    <property type="match status" value="1"/>
</dbReference>
<proteinExistence type="predicted"/>
<dbReference type="KEGG" id="aman:B6F84_02595"/>
<reference evidence="4 5" key="1">
    <citation type="submission" date="2017-03" db="EMBL/GenBank/DDBJ databases">
        <title>Sulfur activation and transportation mechanism of thermophilic Archaea Acidianus manzaensis YN-25.</title>
        <authorList>
            <person name="Ma Y."/>
            <person name="Yang Y."/>
            <person name="Xia J."/>
        </authorList>
    </citation>
    <scope>NUCLEOTIDE SEQUENCE [LARGE SCALE GENOMIC DNA]</scope>
    <source>
        <strain evidence="4 5">YN-25</strain>
    </source>
</reference>
<dbReference type="SMART" id="SM01103">
    <property type="entry name" value="CRS1_YhbY"/>
    <property type="match status" value="1"/>
</dbReference>
<dbReference type="InterPro" id="IPR001890">
    <property type="entry name" value="RNA-binding_CRM"/>
</dbReference>
<sequence length="81" mass="9437">MNSEINDVKQQHATIRIGKNGLTDGILNEIKRQLKQKKIIKIKIASEINEDRRDFAKRVAEITESELIEVRGYTFILRKND</sequence>
<evidence type="ECO:0000313" key="5">
    <source>
        <dbReference type="Proteomes" id="UP000193404"/>
    </source>
</evidence>
<dbReference type="AlphaFoldDB" id="A0A1W6JXM5"/>
<dbReference type="GO" id="GO:0003723">
    <property type="term" value="F:RNA binding"/>
    <property type="evidence" value="ECO:0007669"/>
    <property type="project" value="UniProtKB-UniRule"/>
</dbReference>
<dbReference type="PANTHER" id="PTHR40065">
    <property type="entry name" value="RNA-BINDING PROTEIN YHBY"/>
    <property type="match status" value="1"/>
</dbReference>
<gene>
    <name evidence="4" type="ORF">B6F84_02595</name>
</gene>
<evidence type="ECO:0000256" key="2">
    <source>
        <dbReference type="PROSITE-ProRule" id="PRU00626"/>
    </source>
</evidence>
<dbReference type="Proteomes" id="UP000193404">
    <property type="component" value="Chromosome"/>
</dbReference>
<name>A0A1W6JXM5_9CREN</name>
<dbReference type="OrthoDB" id="30785at2157"/>
<dbReference type="EMBL" id="CP020477">
    <property type="protein sequence ID" value="ARM75026.1"/>
    <property type="molecule type" value="Genomic_DNA"/>
</dbReference>
<evidence type="ECO:0000256" key="1">
    <source>
        <dbReference type="ARBA" id="ARBA00022884"/>
    </source>
</evidence>